<reference evidence="1" key="1">
    <citation type="submission" date="2018-02" db="EMBL/GenBank/DDBJ databases">
        <title>Rhizophora mucronata_Transcriptome.</title>
        <authorList>
            <person name="Meera S.P."/>
            <person name="Sreeshan A."/>
            <person name="Augustine A."/>
        </authorList>
    </citation>
    <scope>NUCLEOTIDE SEQUENCE</scope>
    <source>
        <tissue evidence="1">Leaf</tissue>
    </source>
</reference>
<organism evidence="1">
    <name type="scientific">Rhizophora mucronata</name>
    <name type="common">Asiatic mangrove</name>
    <dbReference type="NCBI Taxonomy" id="61149"/>
    <lineage>
        <taxon>Eukaryota</taxon>
        <taxon>Viridiplantae</taxon>
        <taxon>Streptophyta</taxon>
        <taxon>Embryophyta</taxon>
        <taxon>Tracheophyta</taxon>
        <taxon>Spermatophyta</taxon>
        <taxon>Magnoliopsida</taxon>
        <taxon>eudicotyledons</taxon>
        <taxon>Gunneridae</taxon>
        <taxon>Pentapetalae</taxon>
        <taxon>rosids</taxon>
        <taxon>fabids</taxon>
        <taxon>Malpighiales</taxon>
        <taxon>Rhizophoraceae</taxon>
        <taxon>Rhizophora</taxon>
    </lineage>
</organism>
<dbReference type="AlphaFoldDB" id="A0A2P2IV54"/>
<protein>
    <submittedName>
        <fullName evidence="1">Uncharacterized protein</fullName>
    </submittedName>
</protein>
<evidence type="ECO:0000313" key="1">
    <source>
        <dbReference type="EMBL" id="MBW85112.1"/>
    </source>
</evidence>
<sequence>MPMSNSGLPMQDLNCFCDPSSFQVPIKRGIRKQLGKINKNPKPEDTTTISKNPREWCRCFSVDECIPQGSQQVLFWQREQAVHDLSAFLVHGLDKK</sequence>
<dbReference type="EMBL" id="GGEC01004629">
    <property type="protein sequence ID" value="MBW85112.1"/>
    <property type="molecule type" value="Transcribed_RNA"/>
</dbReference>
<accession>A0A2P2IV54</accession>
<proteinExistence type="predicted"/>
<name>A0A2P2IV54_RHIMU</name>